<dbReference type="Pfam" id="PF01032">
    <property type="entry name" value="FecCD"/>
    <property type="match status" value="1"/>
</dbReference>
<evidence type="ECO:0000256" key="3">
    <source>
        <dbReference type="ARBA" id="ARBA00022448"/>
    </source>
</evidence>
<reference evidence="9" key="1">
    <citation type="submission" date="2022-08" db="EMBL/GenBank/DDBJ databases">
        <authorList>
            <person name="Somphong A."/>
            <person name="Phongsopitanun W."/>
        </authorList>
    </citation>
    <scope>NUCLEOTIDE SEQUENCE</scope>
    <source>
        <strain evidence="9">LP05-1</strain>
    </source>
</reference>
<feature type="transmembrane region" description="Helical" evidence="8">
    <location>
        <begin position="122"/>
        <end position="143"/>
    </location>
</feature>
<dbReference type="Proteomes" id="UP001431313">
    <property type="component" value="Unassembled WGS sequence"/>
</dbReference>
<dbReference type="EMBL" id="JANUGQ010000003">
    <property type="protein sequence ID" value="MCS0635032.1"/>
    <property type="molecule type" value="Genomic_DNA"/>
</dbReference>
<keyword evidence="3" id="KW-0813">Transport</keyword>
<keyword evidence="4" id="KW-1003">Cell membrane</keyword>
<organism evidence="9 10">
    <name type="scientific">Streptomyces pyxinae</name>
    <dbReference type="NCBI Taxonomy" id="2970734"/>
    <lineage>
        <taxon>Bacteria</taxon>
        <taxon>Bacillati</taxon>
        <taxon>Actinomycetota</taxon>
        <taxon>Actinomycetes</taxon>
        <taxon>Kitasatosporales</taxon>
        <taxon>Streptomycetaceae</taxon>
        <taxon>Streptomyces</taxon>
    </lineage>
</organism>
<evidence type="ECO:0000256" key="8">
    <source>
        <dbReference type="SAM" id="Phobius"/>
    </source>
</evidence>
<keyword evidence="7 8" id="KW-0472">Membrane</keyword>
<evidence type="ECO:0000256" key="7">
    <source>
        <dbReference type="ARBA" id="ARBA00023136"/>
    </source>
</evidence>
<keyword evidence="6 8" id="KW-1133">Transmembrane helix</keyword>
<evidence type="ECO:0000313" key="9">
    <source>
        <dbReference type="EMBL" id="MCS0635032.1"/>
    </source>
</evidence>
<dbReference type="SUPFAM" id="SSF81345">
    <property type="entry name" value="ABC transporter involved in vitamin B12 uptake, BtuC"/>
    <property type="match status" value="1"/>
</dbReference>
<proteinExistence type="inferred from homology"/>
<evidence type="ECO:0000256" key="6">
    <source>
        <dbReference type="ARBA" id="ARBA00022989"/>
    </source>
</evidence>
<feature type="transmembrane region" description="Helical" evidence="8">
    <location>
        <begin position="310"/>
        <end position="329"/>
    </location>
</feature>
<evidence type="ECO:0000256" key="2">
    <source>
        <dbReference type="ARBA" id="ARBA00007935"/>
    </source>
</evidence>
<sequence>MRLAGGRLSLRVRPRSVAVALLLTALASAAGLVALTRDGVVTPTEVREVLTGGGSAQAGFVVLELRLPRVALGLVVGAALGAAGALFQQLSRNPLGSPDIVGFNSGAATGALLTLLHGDPSLVPLGAAGGGLLTAAVVQSLAVRGRVRGNRLILVGIGVGALLTSVNSYLLTRAELAEAQSAQLWLIGSLGGADRSQLPPAALATAALLAAALPLVRRLDLLEMGDDSAGALGIPVGRLRLLVLLVAVGLSAVAVSAAGPIVFVALAAPQLARRLTRGTGTGLLPATAMGALLLSAADLLTLHLPTAGPLPVGVVTGGVGGLYLGWLLGRRGR</sequence>
<accession>A0ABT2CC88</accession>
<evidence type="ECO:0000256" key="5">
    <source>
        <dbReference type="ARBA" id="ARBA00022692"/>
    </source>
</evidence>
<dbReference type="PANTHER" id="PTHR30472:SF24">
    <property type="entry name" value="FERRIC ENTEROBACTIN TRANSPORT SYSTEM PERMEASE PROTEIN FEPG"/>
    <property type="match status" value="1"/>
</dbReference>
<dbReference type="RefSeq" id="WP_258786095.1">
    <property type="nucleotide sequence ID" value="NZ_JANUGQ010000003.1"/>
</dbReference>
<feature type="transmembrane region" description="Helical" evidence="8">
    <location>
        <begin position="241"/>
        <end position="268"/>
    </location>
</feature>
<comment type="similarity">
    <text evidence="2">Belongs to the binding-protein-dependent transport system permease family. FecCD subfamily.</text>
</comment>
<feature type="transmembrane region" description="Helical" evidence="8">
    <location>
        <begin position="280"/>
        <end position="304"/>
    </location>
</feature>
<evidence type="ECO:0000313" key="10">
    <source>
        <dbReference type="Proteomes" id="UP001431313"/>
    </source>
</evidence>
<protein>
    <submittedName>
        <fullName evidence="9">Iron chelate uptake ABC transporter family permease subunit</fullName>
    </submittedName>
</protein>
<dbReference type="Gene3D" id="1.10.3470.10">
    <property type="entry name" value="ABC transporter involved in vitamin B12 uptake, BtuC"/>
    <property type="match status" value="1"/>
</dbReference>
<name>A0ABT2CC88_9ACTN</name>
<evidence type="ECO:0000256" key="1">
    <source>
        <dbReference type="ARBA" id="ARBA00004651"/>
    </source>
</evidence>
<feature type="transmembrane region" description="Helical" evidence="8">
    <location>
        <begin position="70"/>
        <end position="87"/>
    </location>
</feature>
<dbReference type="PANTHER" id="PTHR30472">
    <property type="entry name" value="FERRIC ENTEROBACTIN TRANSPORT SYSTEM PERMEASE PROTEIN"/>
    <property type="match status" value="1"/>
</dbReference>
<dbReference type="InterPro" id="IPR000522">
    <property type="entry name" value="ABC_transptr_permease_BtuC"/>
</dbReference>
<comment type="caution">
    <text evidence="9">The sequence shown here is derived from an EMBL/GenBank/DDBJ whole genome shotgun (WGS) entry which is preliminary data.</text>
</comment>
<keyword evidence="10" id="KW-1185">Reference proteome</keyword>
<gene>
    <name evidence="9" type="ORF">NX801_05035</name>
</gene>
<feature type="transmembrane region" description="Helical" evidence="8">
    <location>
        <begin position="152"/>
        <end position="171"/>
    </location>
</feature>
<feature type="transmembrane region" description="Helical" evidence="8">
    <location>
        <begin position="99"/>
        <end position="116"/>
    </location>
</feature>
<evidence type="ECO:0000256" key="4">
    <source>
        <dbReference type="ARBA" id="ARBA00022475"/>
    </source>
</evidence>
<dbReference type="InterPro" id="IPR037294">
    <property type="entry name" value="ABC_BtuC-like"/>
</dbReference>
<comment type="subcellular location">
    <subcellularLocation>
        <location evidence="1">Cell membrane</location>
        <topology evidence="1">Multi-pass membrane protein</topology>
    </subcellularLocation>
</comment>
<keyword evidence="5 8" id="KW-0812">Transmembrane</keyword>